<organism evidence="1 2">
    <name type="scientific">Polarella glacialis</name>
    <name type="common">Dinoflagellate</name>
    <dbReference type="NCBI Taxonomy" id="89957"/>
    <lineage>
        <taxon>Eukaryota</taxon>
        <taxon>Sar</taxon>
        <taxon>Alveolata</taxon>
        <taxon>Dinophyceae</taxon>
        <taxon>Suessiales</taxon>
        <taxon>Suessiaceae</taxon>
        <taxon>Polarella</taxon>
    </lineage>
</organism>
<dbReference type="EMBL" id="CAJNNV010012329">
    <property type="protein sequence ID" value="CAE8600646.1"/>
    <property type="molecule type" value="Genomic_DNA"/>
</dbReference>
<dbReference type="Proteomes" id="UP000654075">
    <property type="component" value="Unassembled WGS sequence"/>
</dbReference>
<gene>
    <name evidence="1" type="ORF">PGLA1383_LOCUS18958</name>
</gene>
<reference evidence="1" key="1">
    <citation type="submission" date="2021-02" db="EMBL/GenBank/DDBJ databases">
        <authorList>
            <person name="Dougan E. K."/>
            <person name="Rhodes N."/>
            <person name="Thang M."/>
            <person name="Chan C."/>
        </authorList>
    </citation>
    <scope>NUCLEOTIDE SEQUENCE</scope>
</reference>
<comment type="caution">
    <text evidence="1">The sequence shown here is derived from an EMBL/GenBank/DDBJ whole genome shotgun (WGS) entry which is preliminary data.</text>
</comment>
<evidence type="ECO:0000313" key="1">
    <source>
        <dbReference type="EMBL" id="CAE8600646.1"/>
    </source>
</evidence>
<accession>A0A813EEV2</accession>
<protein>
    <submittedName>
        <fullName evidence="1">Uncharacterized protein</fullName>
    </submittedName>
</protein>
<name>A0A813EEV2_POLGL</name>
<evidence type="ECO:0000313" key="2">
    <source>
        <dbReference type="Proteomes" id="UP000654075"/>
    </source>
</evidence>
<keyword evidence="2" id="KW-1185">Reference proteome</keyword>
<dbReference type="AlphaFoldDB" id="A0A813EEV2"/>
<proteinExistence type="predicted"/>
<sequence>MADASLPVAVPMDVGGENKRKYEPAVSYIEDGDVVMPPETAIEGAEGLSCLLRGRAVAQSGRQLALCDGVPDPGGDAGDSLATLELLPGVVMAGEQAIRMGKAFRRCENRFKNEYAKYDCCRYCDSRNCVPYAMDPEVQATLARRQECTQRVWLGALQEWFPAATLPAVMYSLEAAGVKGLMNLGGPSELERATPEVVEHFHWPRMPEVVEHFHWPRSTSSSQQPESHVGLHAAAGADEMQPEQLNMMCEEPLPLCPECHQVCTHCAAAY</sequence>